<feature type="compositionally biased region" description="Polar residues" evidence="2">
    <location>
        <begin position="119"/>
        <end position="140"/>
    </location>
</feature>
<feature type="coiled-coil region" evidence="1">
    <location>
        <begin position="72"/>
        <end position="99"/>
    </location>
</feature>
<reference evidence="3" key="2">
    <citation type="submission" date="2020-05" db="UniProtKB">
        <authorList>
            <consortium name="EnsemblMetazoa"/>
        </authorList>
    </citation>
    <scope>IDENTIFICATION</scope>
    <source>
        <strain evidence="3">A-37</strain>
    </source>
</reference>
<feature type="region of interest" description="Disordered" evidence="2">
    <location>
        <begin position="1"/>
        <end position="67"/>
    </location>
</feature>
<dbReference type="AlphaFoldDB" id="A0A182MQW3"/>
<evidence type="ECO:0000313" key="3">
    <source>
        <dbReference type="EnsemblMetazoa" id="ACUA024105-PA"/>
    </source>
</evidence>
<dbReference type="STRING" id="139723.A0A182MQW3"/>
<name>A0A182MQW3_9DIPT</name>
<dbReference type="VEuPathDB" id="VectorBase:ACUA024105"/>
<dbReference type="EMBL" id="AXCM01000046">
    <property type="status" value="NOT_ANNOTATED_CDS"/>
    <property type="molecule type" value="Genomic_DNA"/>
</dbReference>
<feature type="region of interest" description="Disordered" evidence="2">
    <location>
        <begin position="104"/>
        <end position="140"/>
    </location>
</feature>
<proteinExistence type="predicted"/>
<dbReference type="EnsemblMetazoa" id="ACUA024105-RA">
    <property type="protein sequence ID" value="ACUA024105-PA"/>
    <property type="gene ID" value="ACUA024105"/>
</dbReference>
<reference evidence="4" key="1">
    <citation type="submission" date="2013-09" db="EMBL/GenBank/DDBJ databases">
        <title>The Genome Sequence of Anopheles culicifacies species A.</title>
        <authorList>
            <consortium name="The Broad Institute Genomics Platform"/>
            <person name="Neafsey D.E."/>
            <person name="Besansky N."/>
            <person name="Howell P."/>
            <person name="Walton C."/>
            <person name="Young S.K."/>
            <person name="Zeng Q."/>
            <person name="Gargeya S."/>
            <person name="Fitzgerald M."/>
            <person name="Haas B."/>
            <person name="Abouelleil A."/>
            <person name="Allen A.W."/>
            <person name="Alvarado L."/>
            <person name="Arachchi H.M."/>
            <person name="Berlin A.M."/>
            <person name="Chapman S.B."/>
            <person name="Gainer-Dewar J."/>
            <person name="Goldberg J."/>
            <person name="Griggs A."/>
            <person name="Gujja S."/>
            <person name="Hansen M."/>
            <person name="Howarth C."/>
            <person name="Imamovic A."/>
            <person name="Ireland A."/>
            <person name="Larimer J."/>
            <person name="McCowan C."/>
            <person name="Murphy C."/>
            <person name="Pearson M."/>
            <person name="Poon T.W."/>
            <person name="Priest M."/>
            <person name="Roberts A."/>
            <person name="Saif S."/>
            <person name="Shea T."/>
            <person name="Sisk P."/>
            <person name="Sykes S."/>
            <person name="Wortman J."/>
            <person name="Nusbaum C."/>
            <person name="Birren B."/>
        </authorList>
    </citation>
    <scope>NUCLEOTIDE SEQUENCE [LARGE SCALE GENOMIC DNA]</scope>
    <source>
        <strain evidence="4">A-37</strain>
    </source>
</reference>
<sequence length="572" mass="61259">MRHILTSSVRSSLSKSVESDSTPSEDESTTMDDSNTSFPGPSARPYPTATTPSQYSTDPPSTGQGGSIVEENAVLLEENRKLTRSLLELQVETERLKQQQNLLSGLGRRRDSLSGLSSTSQPIGSMGQNSPAPSYRSTGNYTSGIVADVVREIRDICRVREDATFERLRNLQENHMWSINDTLQRLAKDVDTMQKSVSAARMDVEKLTSRVLQLESIVLPQTAVCLAGAQHNHTMPLSPMPLFSGNVQQALLLQQLQQQQSNSSQQQQQQQQQQHSPQTAVPSQQQYHSFGVNDRSPPSSATINNSTANTNNGVGKSGSNLPSMLRLNYGRIATTDDLYGSDAVTVELGNGNSSTSSTSTSVHEASSRVLMLEKGEVELRRDLQDAIAAKNEQSKKIAYLQKVVMALQKKVDSQSTDAPNAAGSGNNISGIGVIGPVTDLYGGVVGTGPLSSQARKIVISTTTNTTITTKTIVLFVMKLGRPHVCSAVFRPGQFLVGLQDDQFDALIRAVFPIFAITTVLTASSFPSATTVATVRCTTLALGPCTTGTTDPTKDATGAGDRCALVVALLVSP</sequence>
<feature type="compositionally biased region" description="Polar residues" evidence="2">
    <location>
        <begin position="48"/>
        <end position="62"/>
    </location>
</feature>
<keyword evidence="1" id="KW-0175">Coiled coil</keyword>
<evidence type="ECO:0000256" key="1">
    <source>
        <dbReference type="SAM" id="Coils"/>
    </source>
</evidence>
<dbReference type="Proteomes" id="UP000075883">
    <property type="component" value="Unassembled WGS sequence"/>
</dbReference>
<evidence type="ECO:0000256" key="2">
    <source>
        <dbReference type="SAM" id="MobiDB-lite"/>
    </source>
</evidence>
<evidence type="ECO:0000313" key="4">
    <source>
        <dbReference type="Proteomes" id="UP000075883"/>
    </source>
</evidence>
<feature type="compositionally biased region" description="Low complexity" evidence="2">
    <location>
        <begin position="299"/>
        <end position="312"/>
    </location>
</feature>
<feature type="compositionally biased region" description="Low complexity" evidence="2">
    <location>
        <begin position="258"/>
        <end position="278"/>
    </location>
</feature>
<feature type="region of interest" description="Disordered" evidence="2">
    <location>
        <begin position="258"/>
        <end position="320"/>
    </location>
</feature>
<feature type="compositionally biased region" description="Polar residues" evidence="2">
    <location>
        <begin position="279"/>
        <end position="288"/>
    </location>
</feature>
<protein>
    <submittedName>
        <fullName evidence="3">Uncharacterized protein</fullName>
    </submittedName>
</protein>
<accession>A0A182MQW3</accession>
<organism evidence="3 4">
    <name type="scientific">Anopheles culicifacies</name>
    <dbReference type="NCBI Taxonomy" id="139723"/>
    <lineage>
        <taxon>Eukaryota</taxon>
        <taxon>Metazoa</taxon>
        <taxon>Ecdysozoa</taxon>
        <taxon>Arthropoda</taxon>
        <taxon>Hexapoda</taxon>
        <taxon>Insecta</taxon>
        <taxon>Pterygota</taxon>
        <taxon>Neoptera</taxon>
        <taxon>Endopterygota</taxon>
        <taxon>Diptera</taxon>
        <taxon>Nematocera</taxon>
        <taxon>Culicoidea</taxon>
        <taxon>Culicidae</taxon>
        <taxon>Anophelinae</taxon>
        <taxon>Anopheles</taxon>
        <taxon>culicifacies species complex</taxon>
    </lineage>
</organism>
<keyword evidence="4" id="KW-1185">Reference proteome</keyword>
<feature type="compositionally biased region" description="Low complexity" evidence="2">
    <location>
        <begin position="7"/>
        <end position="22"/>
    </location>
</feature>